<accession>A0AAD9MSS4</accession>
<evidence type="ECO:0000259" key="2">
    <source>
        <dbReference type="Pfam" id="PF16472"/>
    </source>
</evidence>
<feature type="repeat" description="LDL-receptor class B" evidence="1">
    <location>
        <begin position="84"/>
        <end position="125"/>
    </location>
</feature>
<evidence type="ECO:0000313" key="3">
    <source>
        <dbReference type="EMBL" id="KAK2141669.1"/>
    </source>
</evidence>
<reference evidence="3" key="1">
    <citation type="journal article" date="2023" name="Mol. Biol. Evol.">
        <title>Third-Generation Sequencing Reveals the Adaptive Role of the Epigenome in Three Deep-Sea Polychaetes.</title>
        <authorList>
            <person name="Perez M."/>
            <person name="Aroh O."/>
            <person name="Sun Y."/>
            <person name="Lan Y."/>
            <person name="Juniper S.K."/>
            <person name="Young C.R."/>
            <person name="Angers B."/>
            <person name="Qian P.Y."/>
        </authorList>
    </citation>
    <scope>NUCLEOTIDE SEQUENCE</scope>
    <source>
        <strain evidence="3">P08H-3</strain>
    </source>
</reference>
<gene>
    <name evidence="3" type="ORF">LSH36_1059g02001</name>
</gene>
<comment type="caution">
    <text evidence="3">The sequence shown here is derived from an EMBL/GenBank/DDBJ whole genome shotgun (WGS) entry which is preliminary data.</text>
</comment>
<proteinExistence type="predicted"/>
<dbReference type="Gene3D" id="2.120.10.30">
    <property type="entry name" value="TolB, C-terminal domain"/>
    <property type="match status" value="1"/>
</dbReference>
<feature type="domain" description="Prolow-density lipoprotein receptor-related protein 1-like beta-propeller" evidence="2">
    <location>
        <begin position="41"/>
        <end position="228"/>
    </location>
</feature>
<protein>
    <recommendedName>
        <fullName evidence="2">Prolow-density lipoprotein receptor-related protein 1-like beta-propeller domain-containing protein</fullName>
    </recommendedName>
</protein>
<name>A0AAD9MSS4_9ANNE</name>
<dbReference type="Proteomes" id="UP001208570">
    <property type="component" value="Unassembled WGS sequence"/>
</dbReference>
<dbReference type="EMBL" id="JAODUP010001059">
    <property type="protein sequence ID" value="KAK2141669.1"/>
    <property type="molecule type" value="Genomic_DNA"/>
</dbReference>
<dbReference type="SMART" id="SM00135">
    <property type="entry name" value="LY"/>
    <property type="match status" value="5"/>
</dbReference>
<dbReference type="InterPro" id="IPR032485">
    <property type="entry name" value="LRP1-like_beta_prop"/>
</dbReference>
<dbReference type="AlphaFoldDB" id="A0AAD9MSS4"/>
<sequence length="323" mass="36267">MIFLASNKFLRYANLSDFDGHTTAIPVVNATAITGIDYDPQEEYIYWADRKAAIISKAKLNGTDETILISDVRPVSLALDVESQMIYWTDINNTIRRSKMNGSNEETLIGSILKNPDSIVLDTPNGQMYWTETTPRIQRANLNGTDIKELVTSTGTPLVMALNPLKGRMYWADGGNSHIVSSDMDGQNSHKMFMKDLDPVAMALYGNYIYLMNEYHEAKIIRFDISSSNGDSETVIKLPTWPFYGITSGTTTEGKDVVLLSEKRGIREIDVDRDGDLGRMIDLVSNIETTGVVFHSKDDRIYFMNRNNGDIMTVFRNNSGKSR</sequence>
<dbReference type="PANTHER" id="PTHR46513">
    <property type="entry name" value="VITELLOGENIN RECEPTOR-LIKE PROTEIN-RELATED-RELATED"/>
    <property type="match status" value="1"/>
</dbReference>
<dbReference type="InterPro" id="IPR011042">
    <property type="entry name" value="6-blade_b-propeller_TolB-like"/>
</dbReference>
<keyword evidence="4" id="KW-1185">Reference proteome</keyword>
<evidence type="ECO:0000256" key="1">
    <source>
        <dbReference type="PROSITE-ProRule" id="PRU00461"/>
    </source>
</evidence>
<dbReference type="Pfam" id="PF16472">
    <property type="entry name" value="DUF5050"/>
    <property type="match status" value="1"/>
</dbReference>
<dbReference type="InterPro" id="IPR050778">
    <property type="entry name" value="Cueball_EGF_LRP_Nidogen"/>
</dbReference>
<organism evidence="3 4">
    <name type="scientific">Paralvinella palmiformis</name>
    <dbReference type="NCBI Taxonomy" id="53620"/>
    <lineage>
        <taxon>Eukaryota</taxon>
        <taxon>Metazoa</taxon>
        <taxon>Spiralia</taxon>
        <taxon>Lophotrochozoa</taxon>
        <taxon>Annelida</taxon>
        <taxon>Polychaeta</taxon>
        <taxon>Sedentaria</taxon>
        <taxon>Canalipalpata</taxon>
        <taxon>Terebellida</taxon>
        <taxon>Terebelliformia</taxon>
        <taxon>Alvinellidae</taxon>
        <taxon>Paralvinella</taxon>
    </lineage>
</organism>
<dbReference type="InterPro" id="IPR000033">
    <property type="entry name" value="LDLR_classB_rpt"/>
</dbReference>
<dbReference type="PROSITE" id="PS51120">
    <property type="entry name" value="LDLRB"/>
    <property type="match status" value="1"/>
</dbReference>
<evidence type="ECO:0000313" key="4">
    <source>
        <dbReference type="Proteomes" id="UP001208570"/>
    </source>
</evidence>
<dbReference type="SUPFAM" id="SSF63825">
    <property type="entry name" value="YWTD domain"/>
    <property type="match status" value="1"/>
</dbReference>